<accession>A0A1J5T379</accession>
<dbReference type="InterPro" id="IPR000014">
    <property type="entry name" value="PAS"/>
</dbReference>
<comment type="caution">
    <text evidence="12">The sequence shown here is derived from an EMBL/GenBank/DDBJ whole genome shotgun (WGS) entry which is preliminary data.</text>
</comment>
<dbReference type="NCBIfam" id="TIGR00229">
    <property type="entry name" value="sensory_box"/>
    <property type="match status" value="1"/>
</dbReference>
<name>A0A1J5T379_9ZZZZ</name>
<proteinExistence type="predicted"/>
<keyword evidence="8" id="KW-0175">Coiled coil</keyword>
<evidence type="ECO:0000256" key="7">
    <source>
        <dbReference type="ARBA" id="ARBA00022840"/>
    </source>
</evidence>
<dbReference type="GO" id="GO:0005524">
    <property type="term" value="F:ATP binding"/>
    <property type="evidence" value="ECO:0007669"/>
    <property type="project" value="UniProtKB-KW"/>
</dbReference>
<dbReference type="GO" id="GO:0016787">
    <property type="term" value="F:hydrolase activity"/>
    <property type="evidence" value="ECO:0007669"/>
    <property type="project" value="UniProtKB-KW"/>
</dbReference>
<dbReference type="InterPro" id="IPR050482">
    <property type="entry name" value="Sensor_HK_TwoCompSys"/>
</dbReference>
<comment type="catalytic activity">
    <reaction evidence="1">
        <text>ATP + protein L-histidine = ADP + protein N-phospho-L-histidine.</text>
        <dbReference type="EC" id="2.7.13.3"/>
    </reaction>
</comment>
<feature type="domain" description="PAS" evidence="11">
    <location>
        <begin position="205"/>
        <end position="275"/>
    </location>
</feature>
<dbReference type="CDD" id="cd16917">
    <property type="entry name" value="HATPase_UhpB-NarQ-NarX-like"/>
    <property type="match status" value="1"/>
</dbReference>
<feature type="compositionally biased region" description="Basic and acidic residues" evidence="9">
    <location>
        <begin position="335"/>
        <end position="352"/>
    </location>
</feature>
<feature type="domain" description="Histidine kinase" evidence="10">
    <location>
        <begin position="478"/>
        <end position="572"/>
    </location>
</feature>
<evidence type="ECO:0000313" key="12">
    <source>
        <dbReference type="EMBL" id="OIR14603.1"/>
    </source>
</evidence>
<sequence length="577" mass="65288">MSYIAINAESRRSGLPPPDCTFDSCRDDRAEQIRQAKQEWEFTADSMPQLILLLDREDHVLRVNRTLEQWGLGRVVDAPGRKIHDLLHPHCHDADCRLKNIWRSSVDGMAQDLAVEYQTEDKFLQRHLNLHFRFHRSPLDAAAGSIVAVISDISDIKQAERKMQNWNDELERRVEENTFALISTNIRLQQEIEKHRLIAEKLESSRREYSQLVEAMNQGLAILDRQGKITYANQRFCDTLGHARDEILGRTPVEYAAAENRIAVERHMAERIRGGTGTYVASLEGAQGQKFRIKISPTLLSEKQGDTTGSFAVIADNVEPLNTKPLPPEAGTESGEQHGNAERSRLESEHERRMLTAQVLSAQEKERKRIASELHDGIGQTLSAIKFYVENAIRNLDEQTIENSAQTFGDVIPKLQDAIEEIRRISMDLRPSLLDDIGTLAALAWFCREYQSLYKPLRIELTHDIRESDIPSTLKVAIFRIAQEAVNNCARHSRANRVRISLLYSGTQIKLAVEDDGRGFDLAETSATNRNPAGGMGLVSMRERAEFSGGAFSMKSEADKGTCIRVTWPFQETRHAL</sequence>
<evidence type="ECO:0000259" key="10">
    <source>
        <dbReference type="PROSITE" id="PS50109"/>
    </source>
</evidence>
<evidence type="ECO:0000256" key="9">
    <source>
        <dbReference type="SAM" id="MobiDB-lite"/>
    </source>
</evidence>
<evidence type="ECO:0000256" key="8">
    <source>
        <dbReference type="SAM" id="Coils"/>
    </source>
</evidence>
<evidence type="ECO:0000256" key="2">
    <source>
        <dbReference type="ARBA" id="ARBA00012438"/>
    </source>
</evidence>
<evidence type="ECO:0000259" key="11">
    <source>
        <dbReference type="PROSITE" id="PS50112"/>
    </source>
</evidence>
<organism evidence="12">
    <name type="scientific">mine drainage metagenome</name>
    <dbReference type="NCBI Taxonomy" id="410659"/>
    <lineage>
        <taxon>unclassified sequences</taxon>
        <taxon>metagenomes</taxon>
        <taxon>ecological metagenomes</taxon>
    </lineage>
</organism>
<dbReference type="InterPro" id="IPR011712">
    <property type="entry name" value="Sig_transdc_His_kin_sub3_dim/P"/>
</dbReference>
<dbReference type="InterPro" id="IPR035965">
    <property type="entry name" value="PAS-like_dom_sf"/>
</dbReference>
<dbReference type="Gene3D" id="1.20.5.1930">
    <property type="match status" value="1"/>
</dbReference>
<dbReference type="GO" id="GO:0000155">
    <property type="term" value="F:phosphorelay sensor kinase activity"/>
    <property type="evidence" value="ECO:0007669"/>
    <property type="project" value="InterPro"/>
</dbReference>
<feature type="region of interest" description="Disordered" evidence="9">
    <location>
        <begin position="320"/>
        <end position="352"/>
    </location>
</feature>
<dbReference type="SUPFAM" id="SSF55874">
    <property type="entry name" value="ATPase domain of HSP90 chaperone/DNA topoisomerase II/histidine kinase"/>
    <property type="match status" value="1"/>
</dbReference>
<dbReference type="GO" id="GO:0016020">
    <property type="term" value="C:membrane"/>
    <property type="evidence" value="ECO:0007669"/>
    <property type="project" value="InterPro"/>
</dbReference>
<dbReference type="InterPro" id="IPR013767">
    <property type="entry name" value="PAS_fold"/>
</dbReference>
<evidence type="ECO:0000256" key="5">
    <source>
        <dbReference type="ARBA" id="ARBA00022741"/>
    </source>
</evidence>
<feature type="coiled-coil region" evidence="8">
    <location>
        <begin position="156"/>
        <end position="205"/>
    </location>
</feature>
<dbReference type="Pfam" id="PF07730">
    <property type="entry name" value="HisKA_3"/>
    <property type="match status" value="1"/>
</dbReference>
<dbReference type="PANTHER" id="PTHR24421:SF10">
    <property type="entry name" value="NITRATE_NITRITE SENSOR PROTEIN NARQ"/>
    <property type="match status" value="1"/>
</dbReference>
<reference evidence="12" key="1">
    <citation type="submission" date="2016-10" db="EMBL/GenBank/DDBJ databases">
        <title>Sequence of Gallionella enrichment culture.</title>
        <authorList>
            <person name="Poehlein A."/>
            <person name="Muehling M."/>
            <person name="Daniel R."/>
        </authorList>
    </citation>
    <scope>NUCLEOTIDE SEQUENCE</scope>
</reference>
<dbReference type="InterPro" id="IPR003594">
    <property type="entry name" value="HATPase_dom"/>
</dbReference>
<evidence type="ECO:0000256" key="6">
    <source>
        <dbReference type="ARBA" id="ARBA00022777"/>
    </source>
</evidence>
<gene>
    <name evidence="12" type="primary">degS_5</name>
    <name evidence="12" type="ORF">GALL_44070</name>
</gene>
<dbReference type="EMBL" id="MLJW01000011">
    <property type="protein sequence ID" value="OIR14603.1"/>
    <property type="molecule type" value="Genomic_DNA"/>
</dbReference>
<keyword evidence="3" id="KW-0597">Phosphoprotein</keyword>
<keyword evidence="5" id="KW-0547">Nucleotide-binding</keyword>
<keyword evidence="6 12" id="KW-0418">Kinase</keyword>
<dbReference type="GO" id="GO:0046983">
    <property type="term" value="F:protein dimerization activity"/>
    <property type="evidence" value="ECO:0007669"/>
    <property type="project" value="InterPro"/>
</dbReference>
<dbReference type="Pfam" id="PF02518">
    <property type="entry name" value="HATPase_c"/>
    <property type="match status" value="1"/>
</dbReference>
<dbReference type="Gene3D" id="3.30.450.20">
    <property type="entry name" value="PAS domain"/>
    <property type="match status" value="2"/>
</dbReference>
<evidence type="ECO:0000256" key="4">
    <source>
        <dbReference type="ARBA" id="ARBA00022679"/>
    </source>
</evidence>
<dbReference type="InterPro" id="IPR005467">
    <property type="entry name" value="His_kinase_dom"/>
</dbReference>
<dbReference type="SMART" id="SM00091">
    <property type="entry name" value="PAS"/>
    <property type="match status" value="2"/>
</dbReference>
<dbReference type="CDD" id="cd00130">
    <property type="entry name" value="PAS"/>
    <property type="match status" value="1"/>
</dbReference>
<dbReference type="Gene3D" id="3.30.565.10">
    <property type="entry name" value="Histidine kinase-like ATPase, C-terminal domain"/>
    <property type="match status" value="1"/>
</dbReference>
<evidence type="ECO:0000256" key="3">
    <source>
        <dbReference type="ARBA" id="ARBA00022553"/>
    </source>
</evidence>
<dbReference type="AlphaFoldDB" id="A0A1J5T379"/>
<protein>
    <recommendedName>
        <fullName evidence="2">histidine kinase</fullName>
        <ecNumber evidence="2">2.7.13.3</ecNumber>
    </recommendedName>
</protein>
<dbReference type="PANTHER" id="PTHR24421">
    <property type="entry name" value="NITRATE/NITRITE SENSOR PROTEIN NARX-RELATED"/>
    <property type="match status" value="1"/>
</dbReference>
<keyword evidence="7" id="KW-0067">ATP-binding</keyword>
<evidence type="ECO:0000256" key="1">
    <source>
        <dbReference type="ARBA" id="ARBA00000085"/>
    </source>
</evidence>
<dbReference type="PROSITE" id="PS50109">
    <property type="entry name" value="HIS_KIN"/>
    <property type="match status" value="1"/>
</dbReference>
<dbReference type="GO" id="GO:0006355">
    <property type="term" value="P:regulation of DNA-templated transcription"/>
    <property type="evidence" value="ECO:0007669"/>
    <property type="project" value="InterPro"/>
</dbReference>
<dbReference type="SMART" id="SM00387">
    <property type="entry name" value="HATPase_c"/>
    <property type="match status" value="1"/>
</dbReference>
<dbReference type="Pfam" id="PF00989">
    <property type="entry name" value="PAS"/>
    <property type="match status" value="1"/>
</dbReference>
<dbReference type="SUPFAM" id="SSF55785">
    <property type="entry name" value="PYP-like sensor domain (PAS domain)"/>
    <property type="match status" value="2"/>
</dbReference>
<keyword evidence="4 12" id="KW-0808">Transferase</keyword>
<dbReference type="EC" id="2.7.13.3" evidence="2"/>
<keyword evidence="12" id="KW-0378">Hydrolase</keyword>
<dbReference type="InterPro" id="IPR036890">
    <property type="entry name" value="HATPase_C_sf"/>
</dbReference>
<dbReference type="PROSITE" id="PS50112">
    <property type="entry name" value="PAS"/>
    <property type="match status" value="1"/>
</dbReference>